<dbReference type="InterPro" id="IPR003593">
    <property type="entry name" value="AAA+_ATPase"/>
</dbReference>
<protein>
    <submittedName>
        <fullName evidence="4">ABC-type phosphonate transport system, ATPase component</fullName>
    </submittedName>
</protein>
<dbReference type="PROSITE" id="PS00211">
    <property type="entry name" value="ABC_TRANSPORTER_1"/>
    <property type="match status" value="1"/>
</dbReference>
<dbReference type="InterPro" id="IPR017871">
    <property type="entry name" value="ABC_transporter-like_CS"/>
</dbReference>
<feature type="non-terminal residue" evidence="4">
    <location>
        <position position="216"/>
    </location>
</feature>
<evidence type="ECO:0000313" key="4">
    <source>
        <dbReference type="EMBL" id="ERG97263.1"/>
    </source>
</evidence>
<accession>U1NJX4</accession>
<keyword evidence="2" id="KW-0067">ATP-binding</keyword>
<dbReference type="Pfam" id="PF00005">
    <property type="entry name" value="ABC_tran"/>
    <property type="match status" value="1"/>
</dbReference>
<proteinExistence type="predicted"/>
<dbReference type="STRING" id="1238425.J07HQW2_03749"/>
<dbReference type="Proteomes" id="UP000030710">
    <property type="component" value="Unassembled WGS sequence"/>
</dbReference>
<sequence>MRLLEVSDVKKQYGSGCSACIERTGDDAGTNQCPVCDTVIACANVNLTVDAGEVLGIVGESGSGKSSLAELIALEKDDEGEVAGDVSYTEYEGNLLAIDYQTRHELKNTHLSLVHQHIRDGLELEFSGGGNVAEKLLSAGWRRYDDVRERVRSLFDATEIPVDRMDDPTHTYSGGMQRRVQIARALANNPDIIILDEPTAGLDVSVQARVLDMFRR</sequence>
<dbReference type="PANTHER" id="PTHR42764:SF1">
    <property type="entry name" value="PHOSPHONATES UTILIZATION ATP-BINDING PROTEIN PHNK-RELATED"/>
    <property type="match status" value="1"/>
</dbReference>
<dbReference type="InterPro" id="IPR003439">
    <property type="entry name" value="ABC_transporter-like_ATP-bd"/>
</dbReference>
<evidence type="ECO:0000256" key="2">
    <source>
        <dbReference type="ARBA" id="ARBA00022840"/>
    </source>
</evidence>
<dbReference type="PROSITE" id="PS50893">
    <property type="entry name" value="ABC_TRANSPORTER_2"/>
    <property type="match status" value="1"/>
</dbReference>
<evidence type="ECO:0000256" key="1">
    <source>
        <dbReference type="ARBA" id="ARBA00022741"/>
    </source>
</evidence>
<name>U1NJX4_9EURY</name>
<dbReference type="GO" id="GO:0005524">
    <property type="term" value="F:ATP binding"/>
    <property type="evidence" value="ECO:0007669"/>
    <property type="project" value="UniProtKB-KW"/>
</dbReference>
<feature type="domain" description="ABC transporter" evidence="3">
    <location>
        <begin position="4"/>
        <end position="215"/>
    </location>
</feature>
<dbReference type="InterPro" id="IPR027417">
    <property type="entry name" value="P-loop_NTPase"/>
</dbReference>
<dbReference type="SMART" id="SM00382">
    <property type="entry name" value="AAA"/>
    <property type="match status" value="1"/>
</dbReference>
<reference evidence="4 5" key="1">
    <citation type="journal article" date="2013" name="PLoS ONE">
        <title>Assembly-driven community genomics of a hypersaline microbial ecosystem.</title>
        <authorList>
            <person name="Podell S."/>
            <person name="Ugalde J.A."/>
            <person name="Narasingarao P."/>
            <person name="Banfield J.F."/>
            <person name="Heidelberg K.B."/>
            <person name="Allen E.E."/>
        </authorList>
    </citation>
    <scope>NUCLEOTIDE SEQUENCE [LARGE SCALE GENOMIC DNA]</scope>
    <source>
        <strain evidence="5">J07HQW2</strain>
    </source>
</reference>
<dbReference type="GO" id="GO:0016887">
    <property type="term" value="F:ATP hydrolysis activity"/>
    <property type="evidence" value="ECO:0007669"/>
    <property type="project" value="InterPro"/>
</dbReference>
<keyword evidence="1" id="KW-0547">Nucleotide-binding</keyword>
<organism evidence="4 5">
    <name type="scientific">Haloquadratum walsbyi J07HQW2</name>
    <dbReference type="NCBI Taxonomy" id="1238425"/>
    <lineage>
        <taxon>Archaea</taxon>
        <taxon>Methanobacteriati</taxon>
        <taxon>Methanobacteriota</taxon>
        <taxon>Stenosarchaea group</taxon>
        <taxon>Halobacteria</taxon>
        <taxon>Halobacteriales</taxon>
        <taxon>Haloferacaceae</taxon>
        <taxon>Haloquadratum</taxon>
    </lineage>
</organism>
<dbReference type="SUPFAM" id="SSF52540">
    <property type="entry name" value="P-loop containing nucleoside triphosphate hydrolases"/>
    <property type="match status" value="1"/>
</dbReference>
<evidence type="ECO:0000313" key="5">
    <source>
        <dbReference type="Proteomes" id="UP000030710"/>
    </source>
</evidence>
<dbReference type="HOGENOM" id="CLU_000604_1_23_2"/>
<dbReference type="GO" id="GO:0019700">
    <property type="term" value="P:organic phosphonate catabolic process"/>
    <property type="evidence" value="ECO:0007669"/>
    <property type="project" value="TreeGrafter"/>
</dbReference>
<dbReference type="Gene3D" id="3.40.50.300">
    <property type="entry name" value="P-loop containing nucleotide triphosphate hydrolases"/>
    <property type="match status" value="1"/>
</dbReference>
<evidence type="ECO:0000259" key="3">
    <source>
        <dbReference type="PROSITE" id="PS50893"/>
    </source>
</evidence>
<gene>
    <name evidence="4" type="ORF">J07HQW2_03749</name>
</gene>
<dbReference type="EMBL" id="KE356561">
    <property type="protein sequence ID" value="ERG97263.1"/>
    <property type="molecule type" value="Genomic_DNA"/>
</dbReference>
<dbReference type="AlphaFoldDB" id="U1NJX4"/>
<dbReference type="PANTHER" id="PTHR42764">
    <property type="entry name" value="PHOSPHONATES UTILIZATION ATP-BINDING PROTEIN PHNK-RELATED"/>
    <property type="match status" value="1"/>
</dbReference>
<dbReference type="eggNOG" id="arCOG00181">
    <property type="taxonomic scope" value="Archaea"/>
</dbReference>